<dbReference type="AlphaFoldDB" id="A0A9W8QDA3"/>
<feature type="compositionally biased region" description="Basic and acidic residues" evidence="1">
    <location>
        <begin position="216"/>
        <end position="228"/>
    </location>
</feature>
<proteinExistence type="predicted"/>
<comment type="caution">
    <text evidence="3">The sequence shown here is derived from an EMBL/GenBank/DDBJ whole genome shotgun (WGS) entry which is preliminary data.</text>
</comment>
<feature type="region of interest" description="Disordered" evidence="1">
    <location>
        <begin position="366"/>
        <end position="398"/>
    </location>
</feature>
<evidence type="ECO:0000256" key="2">
    <source>
        <dbReference type="SAM" id="Phobius"/>
    </source>
</evidence>
<feature type="compositionally biased region" description="Pro residues" evidence="1">
    <location>
        <begin position="381"/>
        <end position="398"/>
    </location>
</feature>
<dbReference type="RefSeq" id="XP_056052837.1">
    <property type="nucleotide sequence ID" value="XM_056201047.1"/>
</dbReference>
<sequence>MSTTEPPPGTATASATPSATSSPGSTKLQPVTYVIIPLVTLASVFLVGLFAYLRRRRSRRIEASNSDGDGGETQMQERRRDNNNAADRWPPAGLGFNWWFLRSNEGLNELGEAPPPYDVNKRRKATTEGSAHATDEGAEQENGVHEVEDDEDDESRHSNESIRESARQNAEEARRSSEHMRRSIGAIRGTGQQRDSGQQRRSDETTRETSQSQHTRRSEEQHTMRSEEQPQEATEQIHPPGDTSPTAGHSTQEIQVPAPVLEEPTSDGELPLLSGRRRQTPEEIHAIMEARRRRHQRRREREAARAAAAAANPEDRTDICNTEFFRDPSPDRSRRRIERLNRRLRRLGYVTSDTSEYHGFQLRDMEDGVAPPDYEREPEVAVPPPAQLPPPLPADAPPPYPMPIVRRREEERDRVTGPPMVRQTLHEHFPHHNYLFMPPLEHDYMATSFSASLDMPRHLHSRF</sequence>
<feature type="compositionally biased region" description="Basic and acidic residues" evidence="1">
    <location>
        <begin position="154"/>
        <end position="181"/>
    </location>
</feature>
<keyword evidence="4" id="KW-1185">Reference proteome</keyword>
<evidence type="ECO:0000256" key="1">
    <source>
        <dbReference type="SAM" id="MobiDB-lite"/>
    </source>
</evidence>
<gene>
    <name evidence="3" type="ORF">LMH87_011839</name>
</gene>
<feature type="transmembrane region" description="Helical" evidence="2">
    <location>
        <begin position="31"/>
        <end position="53"/>
    </location>
</feature>
<organism evidence="3 4">
    <name type="scientific">Akanthomyces muscarius</name>
    <name type="common">Entomopathogenic fungus</name>
    <name type="synonym">Lecanicillium muscarium</name>
    <dbReference type="NCBI Taxonomy" id="2231603"/>
    <lineage>
        <taxon>Eukaryota</taxon>
        <taxon>Fungi</taxon>
        <taxon>Dikarya</taxon>
        <taxon>Ascomycota</taxon>
        <taxon>Pezizomycotina</taxon>
        <taxon>Sordariomycetes</taxon>
        <taxon>Hypocreomycetidae</taxon>
        <taxon>Hypocreales</taxon>
        <taxon>Cordycipitaceae</taxon>
        <taxon>Akanthomyces</taxon>
    </lineage>
</organism>
<dbReference type="EMBL" id="JAJHUN010000009">
    <property type="protein sequence ID" value="KAJ4151123.1"/>
    <property type="molecule type" value="Genomic_DNA"/>
</dbReference>
<protein>
    <submittedName>
        <fullName evidence="3">Uncharacterized protein</fullName>
    </submittedName>
</protein>
<dbReference type="Proteomes" id="UP001144673">
    <property type="component" value="Chromosome 4"/>
</dbReference>
<keyword evidence="2" id="KW-1133">Transmembrane helix</keyword>
<reference evidence="3" key="1">
    <citation type="journal article" date="2023" name="Access Microbiol">
        <title>De-novo genome assembly for Akanthomyces muscarius, a biocontrol agent of insect agricultural pests.</title>
        <authorList>
            <person name="Erdos Z."/>
            <person name="Studholme D.J."/>
            <person name="Raymond B."/>
            <person name="Sharma M."/>
        </authorList>
    </citation>
    <scope>NUCLEOTIDE SEQUENCE</scope>
    <source>
        <strain evidence="3">Ve6</strain>
    </source>
</reference>
<evidence type="ECO:0000313" key="3">
    <source>
        <dbReference type="EMBL" id="KAJ4151123.1"/>
    </source>
</evidence>
<feature type="region of interest" description="Disordered" evidence="1">
    <location>
        <begin position="1"/>
        <end position="27"/>
    </location>
</feature>
<feature type="region of interest" description="Disordered" evidence="1">
    <location>
        <begin position="63"/>
        <end position="88"/>
    </location>
</feature>
<feature type="compositionally biased region" description="Low complexity" evidence="1">
    <location>
        <begin position="10"/>
        <end position="26"/>
    </location>
</feature>
<feature type="region of interest" description="Disordered" evidence="1">
    <location>
        <begin position="110"/>
        <end position="280"/>
    </location>
</feature>
<dbReference type="GeneID" id="80898998"/>
<keyword evidence="2" id="KW-0472">Membrane</keyword>
<evidence type="ECO:0000313" key="4">
    <source>
        <dbReference type="Proteomes" id="UP001144673"/>
    </source>
</evidence>
<keyword evidence="2" id="KW-0812">Transmembrane</keyword>
<name>A0A9W8QDA3_AKAMU</name>
<feature type="compositionally biased region" description="Basic and acidic residues" evidence="1">
    <location>
        <begin position="197"/>
        <end position="207"/>
    </location>
</feature>
<accession>A0A9W8QDA3</accession>
<feature type="compositionally biased region" description="Polar residues" evidence="1">
    <location>
        <begin position="243"/>
        <end position="254"/>
    </location>
</feature>